<evidence type="ECO:0008006" key="4">
    <source>
        <dbReference type="Google" id="ProtNLM"/>
    </source>
</evidence>
<name>A0ABU4JH01_9FLAO</name>
<dbReference type="Gene3D" id="2.20.110.10">
    <property type="entry name" value="Histone H3 K4-specific methyltransferase SET7/9 N-terminal domain"/>
    <property type="match status" value="1"/>
</dbReference>
<keyword evidence="1" id="KW-0732">Signal</keyword>
<dbReference type="RefSeq" id="WP_063968728.1">
    <property type="nucleotide sequence ID" value="NZ_JAMXLT020000012.1"/>
</dbReference>
<dbReference type="EMBL" id="JAMXLT020000012">
    <property type="protein sequence ID" value="MDW8548948.1"/>
    <property type="molecule type" value="Genomic_DNA"/>
</dbReference>
<dbReference type="PROSITE" id="PS51257">
    <property type="entry name" value="PROKAR_LIPOPROTEIN"/>
    <property type="match status" value="1"/>
</dbReference>
<feature type="chain" id="PRO_5046668289" description="Toxin-antitoxin system YwqK family antitoxin" evidence="1">
    <location>
        <begin position="19"/>
        <end position="136"/>
    </location>
</feature>
<organism evidence="2 3">
    <name type="scientific">Epilithonimonas ginsengisoli</name>
    <dbReference type="NCBI Taxonomy" id="1245592"/>
    <lineage>
        <taxon>Bacteria</taxon>
        <taxon>Pseudomonadati</taxon>
        <taxon>Bacteroidota</taxon>
        <taxon>Flavobacteriia</taxon>
        <taxon>Flavobacteriales</taxon>
        <taxon>Weeksellaceae</taxon>
        <taxon>Chryseobacterium group</taxon>
        <taxon>Epilithonimonas</taxon>
    </lineage>
</organism>
<proteinExistence type="predicted"/>
<feature type="signal peptide" evidence="1">
    <location>
        <begin position="1"/>
        <end position="18"/>
    </location>
</feature>
<sequence>MKLIIYLLLICSFTYACAQQKIEKPPRYKLIKPKKSLPNQKGGHLILNLGELKENADNLYCFYLDDNCNVIDGRITLYSHSIARGDNASVTKRLYAEGEFLEGKYQGIWKYYDEDRKIIKKEKWDNGKLVYRKEYK</sequence>
<gene>
    <name evidence="2" type="ORF">NG800_008495</name>
</gene>
<dbReference type="Proteomes" id="UP001204439">
    <property type="component" value="Unassembled WGS sequence"/>
</dbReference>
<evidence type="ECO:0000313" key="3">
    <source>
        <dbReference type="Proteomes" id="UP001204439"/>
    </source>
</evidence>
<reference evidence="2 3" key="1">
    <citation type="submission" date="2023-11" db="EMBL/GenBank/DDBJ databases">
        <title>First isolation, identification, and characterization of non-pathogenic Epilithonimonas ginsengisoli isolated from diseased farmed rainbow trout (Oncorhynchus mykiss) in Chile.</title>
        <authorList>
            <person name="Miranda C.D."/>
            <person name="Irgang R."/>
            <person name="Concha C."/>
            <person name="Rojas R."/>
            <person name="Avendano R."/>
        </authorList>
    </citation>
    <scope>NUCLEOTIDE SEQUENCE [LARGE SCALE GENOMIC DNA]</scope>
    <source>
        <strain evidence="2 3">FP99</strain>
    </source>
</reference>
<evidence type="ECO:0000313" key="2">
    <source>
        <dbReference type="EMBL" id="MDW8548948.1"/>
    </source>
</evidence>
<evidence type="ECO:0000256" key="1">
    <source>
        <dbReference type="SAM" id="SignalP"/>
    </source>
</evidence>
<comment type="caution">
    <text evidence="2">The sequence shown here is derived from an EMBL/GenBank/DDBJ whole genome shotgun (WGS) entry which is preliminary data.</text>
</comment>
<keyword evidence="3" id="KW-1185">Reference proteome</keyword>
<accession>A0ABU4JH01</accession>
<dbReference type="SUPFAM" id="SSF82185">
    <property type="entry name" value="Histone H3 K4-specific methyltransferase SET7/9 N-terminal domain"/>
    <property type="match status" value="1"/>
</dbReference>
<protein>
    <recommendedName>
        <fullName evidence="4">Toxin-antitoxin system YwqK family antitoxin</fullName>
    </recommendedName>
</protein>